<evidence type="ECO:0000313" key="1">
    <source>
        <dbReference type="EMBL" id="KAI5671038.1"/>
    </source>
</evidence>
<dbReference type="EMBL" id="CM044703">
    <property type="protein sequence ID" value="KAI5671038.1"/>
    <property type="molecule type" value="Genomic_DNA"/>
</dbReference>
<protein>
    <submittedName>
        <fullName evidence="1">Uncharacterized protein</fullName>
    </submittedName>
</protein>
<accession>A0ACC0BEJ0</accession>
<dbReference type="Proteomes" id="UP001060085">
    <property type="component" value="Linkage Group LG03"/>
</dbReference>
<gene>
    <name evidence="1" type="ORF">M9H77_11402</name>
</gene>
<evidence type="ECO:0000313" key="2">
    <source>
        <dbReference type="Proteomes" id="UP001060085"/>
    </source>
</evidence>
<sequence length="572" mass="64343">MSQSVHLLLNLCFCFLNSLPFAIPDSNYENFANCLAKNPSIPSDQISKIIYSRTNFSFTSVLDSYVRNRRFNASSTPKPLLIVTPLAPNQVQATVLCAKILKFQLKIRSGGHDYEGLSYVSNEMNFIILDMFNLRSIRFDIGNEAAWVESGATLGELYYRIWENSKIHAFPAGICPTVGIGGHISGGGYGVLLRKFGLSVDNLIDAQIVDVNGRILDRTAMGEDLFWAISGGGGASFGVILAYKIKLVRVPDLVTVFRIEKDEEQQQETIDIVYKWQEIADRVDNDLFVRLLLQPIKEEKTVKATFIGMFLGDSNRLIAIMNDQFLELGLKKNDCFEMGWAESVLWWFKPGTTTMEELLNRVPDLDSVNFLKRKSDYVQKPITKTGLETLFKKLIELGKTGVVFNPYGGRMGEIAETEKPFPHRSGIVYKIQYSVNWEEDDANVEKEYMAEIRELHDFMTPFVSKNPRQAFLNYRDLDIGTSTTSYNNGKNGYDEGKVYGIKYFKGNFDRLVKVKTMVDPENFFRNEQSIPTLPAAGGGLGGGKERSEGRQLGGLLLGLVLALHQCIITFLT</sequence>
<comment type="caution">
    <text evidence="1">The sequence shown here is derived from an EMBL/GenBank/DDBJ whole genome shotgun (WGS) entry which is preliminary data.</text>
</comment>
<organism evidence="1 2">
    <name type="scientific">Catharanthus roseus</name>
    <name type="common">Madagascar periwinkle</name>
    <name type="synonym">Vinca rosea</name>
    <dbReference type="NCBI Taxonomy" id="4058"/>
    <lineage>
        <taxon>Eukaryota</taxon>
        <taxon>Viridiplantae</taxon>
        <taxon>Streptophyta</taxon>
        <taxon>Embryophyta</taxon>
        <taxon>Tracheophyta</taxon>
        <taxon>Spermatophyta</taxon>
        <taxon>Magnoliopsida</taxon>
        <taxon>eudicotyledons</taxon>
        <taxon>Gunneridae</taxon>
        <taxon>Pentapetalae</taxon>
        <taxon>asterids</taxon>
        <taxon>lamiids</taxon>
        <taxon>Gentianales</taxon>
        <taxon>Apocynaceae</taxon>
        <taxon>Rauvolfioideae</taxon>
        <taxon>Vinceae</taxon>
        <taxon>Catharanthinae</taxon>
        <taxon>Catharanthus</taxon>
    </lineage>
</organism>
<reference evidence="2" key="1">
    <citation type="journal article" date="2023" name="Nat. Plants">
        <title>Single-cell RNA sequencing provides a high-resolution roadmap for understanding the multicellular compartmentation of specialized metabolism.</title>
        <authorList>
            <person name="Sun S."/>
            <person name="Shen X."/>
            <person name="Li Y."/>
            <person name="Li Y."/>
            <person name="Wang S."/>
            <person name="Li R."/>
            <person name="Zhang H."/>
            <person name="Shen G."/>
            <person name="Guo B."/>
            <person name="Wei J."/>
            <person name="Xu J."/>
            <person name="St-Pierre B."/>
            <person name="Chen S."/>
            <person name="Sun C."/>
        </authorList>
    </citation>
    <scope>NUCLEOTIDE SEQUENCE [LARGE SCALE GENOMIC DNA]</scope>
</reference>
<proteinExistence type="predicted"/>
<name>A0ACC0BEJ0_CATRO</name>
<keyword evidence="2" id="KW-1185">Reference proteome</keyword>